<organism evidence="2 3">
    <name type="scientific">Crepidotus variabilis</name>
    <dbReference type="NCBI Taxonomy" id="179855"/>
    <lineage>
        <taxon>Eukaryota</taxon>
        <taxon>Fungi</taxon>
        <taxon>Dikarya</taxon>
        <taxon>Basidiomycota</taxon>
        <taxon>Agaricomycotina</taxon>
        <taxon>Agaricomycetes</taxon>
        <taxon>Agaricomycetidae</taxon>
        <taxon>Agaricales</taxon>
        <taxon>Agaricineae</taxon>
        <taxon>Crepidotaceae</taxon>
        <taxon>Crepidotus</taxon>
    </lineage>
</organism>
<proteinExistence type="predicted"/>
<comment type="caution">
    <text evidence="2">The sequence shown here is derived from an EMBL/GenBank/DDBJ whole genome shotgun (WGS) entry which is preliminary data.</text>
</comment>
<reference evidence="2" key="1">
    <citation type="submission" date="2020-11" db="EMBL/GenBank/DDBJ databases">
        <authorList>
            <consortium name="DOE Joint Genome Institute"/>
            <person name="Ahrendt S."/>
            <person name="Riley R."/>
            <person name="Andreopoulos W."/>
            <person name="Labutti K."/>
            <person name="Pangilinan J."/>
            <person name="Ruiz-Duenas F.J."/>
            <person name="Barrasa J.M."/>
            <person name="Sanchez-Garcia M."/>
            <person name="Camarero S."/>
            <person name="Miyauchi S."/>
            <person name="Serrano A."/>
            <person name="Linde D."/>
            <person name="Babiker R."/>
            <person name="Drula E."/>
            <person name="Ayuso-Fernandez I."/>
            <person name="Pacheco R."/>
            <person name="Padilla G."/>
            <person name="Ferreira P."/>
            <person name="Barriuso J."/>
            <person name="Kellner H."/>
            <person name="Castanera R."/>
            <person name="Alfaro M."/>
            <person name="Ramirez L."/>
            <person name="Pisabarro A.G."/>
            <person name="Kuo A."/>
            <person name="Tritt A."/>
            <person name="Lipzen A."/>
            <person name="He G."/>
            <person name="Yan M."/>
            <person name="Ng V."/>
            <person name="Cullen D."/>
            <person name="Martin F."/>
            <person name="Rosso M.-N."/>
            <person name="Henrissat B."/>
            <person name="Hibbett D."/>
            <person name="Martinez A.T."/>
            <person name="Grigoriev I.V."/>
        </authorList>
    </citation>
    <scope>NUCLEOTIDE SEQUENCE</scope>
    <source>
        <strain evidence="2">CBS 506.95</strain>
    </source>
</reference>
<evidence type="ECO:0000313" key="3">
    <source>
        <dbReference type="Proteomes" id="UP000807306"/>
    </source>
</evidence>
<evidence type="ECO:0000256" key="1">
    <source>
        <dbReference type="SAM" id="MobiDB-lite"/>
    </source>
</evidence>
<protein>
    <submittedName>
        <fullName evidence="2">Uncharacterized protein</fullName>
    </submittedName>
</protein>
<dbReference type="Proteomes" id="UP000807306">
    <property type="component" value="Unassembled WGS sequence"/>
</dbReference>
<keyword evidence="3" id="KW-1185">Reference proteome</keyword>
<dbReference type="AlphaFoldDB" id="A0A9P6JJA0"/>
<evidence type="ECO:0000313" key="2">
    <source>
        <dbReference type="EMBL" id="KAF9522800.1"/>
    </source>
</evidence>
<accession>A0A9P6JJA0</accession>
<feature type="compositionally biased region" description="Low complexity" evidence="1">
    <location>
        <begin position="374"/>
        <end position="390"/>
    </location>
</feature>
<sequence length="710" mass="76530">MSGHYANAGQEDSGYYSHAHQGNGWSHEPFYQPIPVHSSDSSSAYFPPSQFEQAANQDNIANYLAIPAVKALYDNFQANSQMCSSLYKRNSELQEENLRLKSEAHASQHTSFSLPALTHRSLSSALSIAPSDSISQQPSSTSSPSALNTMAALINRESRPAHYSPKVLWFKHECNEDEDTRPSKGNSARPKMQQAIRTADGNTVSLELYHLINEEARRIKKSLLQSAKDHSKRPAKGPTKTWFIDHMPDIWARKIDEFETKYPVLNLCAGKWKAETLVANALSWKSPKGKSGLGKKTKVVSKAPAVAKDSGSDSDTRSGMDIDDPAGTSSIAPTNLDSLPTTSPTPAASGTNAASALSPDLNTTHMSVPPSTPSEPVSSSQSTSKTVPNSKKCNNVGLSQVSAAVLALGSGQRPGAASTTKAREPPTVSPLNAIQVKPTYDSLKDTFLHVDFKTVPHIFELLESLKNFKAKDIKIPSATLGFLDLIENADPTAPGLDEDHTNLSWGHTEFSGWSKILTNSWESIGSVSCAFRILAAVATACHVSRYLCQANNITSTSFISDSYLREIVEHLWNIQEALKSAPAESNLPAPPQDPVLSIPRTPASIADKSLASSAAQAGNTLDSASINTSSTSSSSVASTEALNTLQVVELNEWIRTKKIEVTSKDKKQKKALVSCIEASGLVPTVSEVEAILEKFFSVRRKAQNKDSEGT</sequence>
<gene>
    <name evidence="2" type="ORF">CPB83DRAFT_840235</name>
</gene>
<feature type="region of interest" description="Disordered" evidence="1">
    <location>
        <begin position="285"/>
        <end position="393"/>
    </location>
</feature>
<name>A0A9P6JJA0_9AGAR</name>
<feature type="compositionally biased region" description="Low complexity" evidence="1">
    <location>
        <begin position="333"/>
        <end position="358"/>
    </location>
</feature>
<dbReference type="EMBL" id="MU157934">
    <property type="protein sequence ID" value="KAF9522800.1"/>
    <property type="molecule type" value="Genomic_DNA"/>
</dbReference>
<feature type="compositionally biased region" description="Basic and acidic residues" evidence="1">
    <location>
        <begin position="310"/>
        <end position="320"/>
    </location>
</feature>
<dbReference type="OrthoDB" id="3227833at2759"/>
<feature type="region of interest" description="Disordered" evidence="1">
    <location>
        <begin position="1"/>
        <end position="20"/>
    </location>
</feature>